<evidence type="ECO:0000256" key="2">
    <source>
        <dbReference type="ARBA" id="ARBA00022676"/>
    </source>
</evidence>
<dbReference type="FunFam" id="3.40.50.2000:FF:000050">
    <property type="entry name" value="UDP-glucuronosyltransferase"/>
    <property type="match status" value="1"/>
</dbReference>
<dbReference type="SUPFAM" id="SSF53756">
    <property type="entry name" value="UDP-Glycosyltransferase/glycogen phosphorylase"/>
    <property type="match status" value="1"/>
</dbReference>
<evidence type="ECO:0000313" key="7">
    <source>
        <dbReference type="RefSeq" id="XP_025834183.1"/>
    </source>
</evidence>
<dbReference type="InterPro" id="IPR002213">
    <property type="entry name" value="UDP_glucos_trans"/>
</dbReference>
<reference evidence="7" key="1">
    <citation type="submission" date="2025-08" db="UniProtKB">
        <authorList>
            <consortium name="RefSeq"/>
        </authorList>
    </citation>
    <scope>IDENTIFICATION</scope>
    <source>
        <tissue evidence="7">Entire body</tissue>
    </source>
</reference>
<keyword evidence="6" id="KW-1185">Reference proteome</keyword>
<evidence type="ECO:0000256" key="5">
    <source>
        <dbReference type="RuleBase" id="RU362059"/>
    </source>
</evidence>
<dbReference type="GO" id="GO:0016020">
    <property type="term" value="C:membrane"/>
    <property type="evidence" value="ECO:0007669"/>
    <property type="project" value="UniProtKB-SubCell"/>
</dbReference>
<proteinExistence type="inferred from homology"/>
<dbReference type="Gene3D" id="3.40.50.2000">
    <property type="entry name" value="Glycogen Phosphorylase B"/>
    <property type="match status" value="2"/>
</dbReference>
<dbReference type="Pfam" id="PF00201">
    <property type="entry name" value="UDPGT"/>
    <property type="match status" value="1"/>
</dbReference>
<keyword evidence="3 4" id="KW-0808">Transferase</keyword>
<evidence type="ECO:0000313" key="6">
    <source>
        <dbReference type="Proteomes" id="UP000192223"/>
    </source>
</evidence>
<feature type="signal peptide" evidence="5">
    <location>
        <begin position="1"/>
        <end position="19"/>
    </location>
</feature>
<evidence type="ECO:0000256" key="3">
    <source>
        <dbReference type="ARBA" id="ARBA00022679"/>
    </source>
</evidence>
<feature type="chain" id="PRO_5029038715" description="UDP-glucuronosyltransferase" evidence="5">
    <location>
        <begin position="20"/>
        <end position="515"/>
    </location>
</feature>
<comment type="catalytic activity">
    <reaction evidence="5">
        <text>glucuronate acceptor + UDP-alpha-D-glucuronate = acceptor beta-D-glucuronoside + UDP + H(+)</text>
        <dbReference type="Rhea" id="RHEA:21032"/>
        <dbReference type="ChEBI" id="CHEBI:15378"/>
        <dbReference type="ChEBI" id="CHEBI:58052"/>
        <dbReference type="ChEBI" id="CHEBI:58223"/>
        <dbReference type="ChEBI" id="CHEBI:132367"/>
        <dbReference type="ChEBI" id="CHEBI:132368"/>
        <dbReference type="EC" id="2.4.1.17"/>
    </reaction>
</comment>
<dbReference type="GeneID" id="108744425"/>
<organism evidence="6 7">
    <name type="scientific">Agrilus planipennis</name>
    <name type="common">Emerald ash borer</name>
    <name type="synonym">Agrilus marcopoli</name>
    <dbReference type="NCBI Taxonomy" id="224129"/>
    <lineage>
        <taxon>Eukaryota</taxon>
        <taxon>Metazoa</taxon>
        <taxon>Ecdysozoa</taxon>
        <taxon>Arthropoda</taxon>
        <taxon>Hexapoda</taxon>
        <taxon>Insecta</taxon>
        <taxon>Pterygota</taxon>
        <taxon>Neoptera</taxon>
        <taxon>Endopterygota</taxon>
        <taxon>Coleoptera</taxon>
        <taxon>Polyphaga</taxon>
        <taxon>Elateriformia</taxon>
        <taxon>Buprestoidea</taxon>
        <taxon>Buprestidae</taxon>
        <taxon>Agrilinae</taxon>
        <taxon>Agrilus</taxon>
    </lineage>
</organism>
<evidence type="ECO:0000256" key="1">
    <source>
        <dbReference type="ARBA" id="ARBA00009995"/>
    </source>
</evidence>
<dbReference type="RefSeq" id="XP_025834183.1">
    <property type="nucleotide sequence ID" value="XM_025978398.1"/>
</dbReference>
<dbReference type="InterPro" id="IPR035595">
    <property type="entry name" value="UDP_glycos_trans_CS"/>
</dbReference>
<dbReference type="Proteomes" id="UP000192223">
    <property type="component" value="Unplaced"/>
</dbReference>
<sequence length="515" mass="58207">MFAMFRLLCFSIIVAVANSANIFAIFSVPSISHQLVFQPIWRELSLRGHKVTVVTPNPLNDPTLTNLTEINVSYVYGTVSLQFLIDNSNLMPDQLVSMSVDHYVKPLIESQLNHSDVMKILKDNNSHFDLVISEMICSPAFGFAYKFNAPLVGMLSFSDLSAAFLAIGNPLHPILNPDMLLGYGKQLSFWQRVMSTYSQIRYVLRYDYEIMPELDRIARKYFGDDMPYLGDIEKNVSIILTTHNFITSKPKPTVPALIEIGNVHLKKNVKLPQDLQKELDKATNGVIYFSLGSNVKSANISSQLRNVIISSFAELPYTILWKWETDHLPGKPDNVITRKWLPQEAVLAHPNVKAFITQGGLQSMEEAIYYRKPLIGMPFFADQMKNVRSIAEHGIGVALNTDTLTKEKLKSAILEVVNDKKYKEKISELSDLMWDQPMSGLDTAIWWIEYVIRHKGAKHLRSPLLDLPLYQYLLLDVLAFVFGVIATTLGLLYAAYIYTKPVIQGVVGKNKVKSN</sequence>
<accession>A0A7F5RDY6</accession>
<keyword evidence="5" id="KW-0732">Signal</keyword>
<dbReference type="OrthoDB" id="5835829at2759"/>
<feature type="transmembrane region" description="Helical" evidence="5">
    <location>
        <begin position="469"/>
        <end position="494"/>
    </location>
</feature>
<keyword evidence="2 4" id="KW-0328">Glycosyltransferase</keyword>
<evidence type="ECO:0000256" key="4">
    <source>
        <dbReference type="RuleBase" id="RU003718"/>
    </source>
</evidence>
<comment type="similarity">
    <text evidence="1 4">Belongs to the UDP-glycosyltransferase family.</text>
</comment>
<dbReference type="GO" id="GO:0015020">
    <property type="term" value="F:glucuronosyltransferase activity"/>
    <property type="evidence" value="ECO:0007669"/>
    <property type="project" value="UniProtKB-EC"/>
</dbReference>
<keyword evidence="5" id="KW-1133">Transmembrane helix</keyword>
<gene>
    <name evidence="7" type="primary">LOC108744425</name>
</gene>
<dbReference type="InterPro" id="IPR050271">
    <property type="entry name" value="UDP-glycosyltransferase"/>
</dbReference>
<keyword evidence="5" id="KW-0472">Membrane</keyword>
<dbReference type="EC" id="2.4.1.17" evidence="5"/>
<dbReference type="PANTHER" id="PTHR48043">
    <property type="entry name" value="EG:EG0003.4 PROTEIN-RELATED"/>
    <property type="match status" value="1"/>
</dbReference>
<dbReference type="CDD" id="cd03784">
    <property type="entry name" value="GT1_Gtf-like"/>
    <property type="match status" value="1"/>
</dbReference>
<dbReference type="PROSITE" id="PS00375">
    <property type="entry name" value="UDPGT"/>
    <property type="match status" value="1"/>
</dbReference>
<protein>
    <recommendedName>
        <fullName evidence="5">UDP-glucuronosyltransferase</fullName>
        <ecNumber evidence="5">2.4.1.17</ecNumber>
    </recommendedName>
</protein>
<dbReference type="AlphaFoldDB" id="A0A7F5RDY6"/>
<dbReference type="PANTHER" id="PTHR48043:SF159">
    <property type="entry name" value="EG:EG0003.4 PROTEIN-RELATED"/>
    <property type="match status" value="1"/>
</dbReference>
<comment type="subcellular location">
    <subcellularLocation>
        <location evidence="5">Membrane</location>
        <topology evidence="5">Single-pass membrane protein</topology>
    </subcellularLocation>
</comment>
<keyword evidence="5" id="KW-0812">Transmembrane</keyword>
<name>A0A7F5RDY6_AGRPL</name>